<gene>
    <name evidence="1" type="ORF">O0S08_11115</name>
</gene>
<evidence type="ECO:0000313" key="1">
    <source>
        <dbReference type="EMBL" id="WAS96690.1"/>
    </source>
</evidence>
<organism evidence="1 2">
    <name type="scientific">Nannocystis punicea</name>
    <dbReference type="NCBI Taxonomy" id="2995304"/>
    <lineage>
        <taxon>Bacteria</taxon>
        <taxon>Pseudomonadati</taxon>
        <taxon>Myxococcota</taxon>
        <taxon>Polyangia</taxon>
        <taxon>Nannocystales</taxon>
        <taxon>Nannocystaceae</taxon>
        <taxon>Nannocystis</taxon>
    </lineage>
</organism>
<keyword evidence="2" id="KW-1185">Reference proteome</keyword>
<accession>A0ABY7HBP2</accession>
<dbReference type="EMBL" id="CP114040">
    <property type="protein sequence ID" value="WAS96690.1"/>
    <property type="molecule type" value="Genomic_DNA"/>
</dbReference>
<proteinExistence type="predicted"/>
<reference evidence="1" key="1">
    <citation type="submission" date="2022-11" db="EMBL/GenBank/DDBJ databases">
        <title>Minimal conservation of predation-associated metabolite biosynthetic gene clusters underscores biosynthetic potential of Myxococcota including descriptions for ten novel species: Archangium lansinium sp. nov., Myxococcus landrumus sp. nov., Nannocystis bai.</title>
        <authorList>
            <person name="Ahearne A."/>
            <person name="Stevens C."/>
            <person name="Dowd S."/>
        </authorList>
    </citation>
    <scope>NUCLEOTIDE SEQUENCE</scope>
    <source>
        <strain evidence="1">Fl3</strain>
    </source>
</reference>
<protein>
    <submittedName>
        <fullName evidence="1">Uncharacterized protein</fullName>
    </submittedName>
</protein>
<name>A0ABY7HBP2_9BACT</name>
<evidence type="ECO:0000313" key="2">
    <source>
        <dbReference type="Proteomes" id="UP001164459"/>
    </source>
</evidence>
<dbReference type="Proteomes" id="UP001164459">
    <property type="component" value="Chromosome"/>
</dbReference>
<sequence length="157" mass="17407">MELAPAFSEQFPISSDRFALEFSEEKVGDGEACAACVLNERGDLVATIRVLVWDVSGDERLIRDIKEQQVTIVPAAHLDDPRVPAYFAGWAAALRFAFERLSDAIAQGSAALSDRIESAYPYKMFCPEVLGLSRPQTADDFTEVLLSNRKRLGWLLP</sequence>
<dbReference type="RefSeq" id="WP_269039054.1">
    <property type="nucleotide sequence ID" value="NZ_CP114040.1"/>
</dbReference>